<dbReference type="Proteomes" id="UP000250235">
    <property type="component" value="Unassembled WGS sequence"/>
</dbReference>
<protein>
    <submittedName>
        <fullName evidence="1">Uncharacterized protein</fullName>
    </submittedName>
</protein>
<dbReference type="AlphaFoldDB" id="A0A2Z7D5C0"/>
<organism evidence="1 2">
    <name type="scientific">Dorcoceras hygrometricum</name>
    <dbReference type="NCBI Taxonomy" id="472368"/>
    <lineage>
        <taxon>Eukaryota</taxon>
        <taxon>Viridiplantae</taxon>
        <taxon>Streptophyta</taxon>
        <taxon>Embryophyta</taxon>
        <taxon>Tracheophyta</taxon>
        <taxon>Spermatophyta</taxon>
        <taxon>Magnoliopsida</taxon>
        <taxon>eudicotyledons</taxon>
        <taxon>Gunneridae</taxon>
        <taxon>Pentapetalae</taxon>
        <taxon>asterids</taxon>
        <taxon>lamiids</taxon>
        <taxon>Lamiales</taxon>
        <taxon>Gesneriaceae</taxon>
        <taxon>Didymocarpoideae</taxon>
        <taxon>Trichosporeae</taxon>
        <taxon>Loxocarpinae</taxon>
        <taxon>Dorcoceras</taxon>
    </lineage>
</organism>
<gene>
    <name evidence="1" type="ORF">F511_42592</name>
</gene>
<accession>A0A2Z7D5C0</accession>
<dbReference type="EMBL" id="KQ989305">
    <property type="protein sequence ID" value="KZV54683.1"/>
    <property type="molecule type" value="Genomic_DNA"/>
</dbReference>
<keyword evidence="2" id="KW-1185">Reference proteome</keyword>
<proteinExistence type="predicted"/>
<name>A0A2Z7D5C0_9LAMI</name>
<evidence type="ECO:0000313" key="1">
    <source>
        <dbReference type="EMBL" id="KZV54683.1"/>
    </source>
</evidence>
<evidence type="ECO:0000313" key="2">
    <source>
        <dbReference type="Proteomes" id="UP000250235"/>
    </source>
</evidence>
<reference evidence="1 2" key="1">
    <citation type="journal article" date="2015" name="Proc. Natl. Acad. Sci. U.S.A.">
        <title>The resurrection genome of Boea hygrometrica: A blueprint for survival of dehydration.</title>
        <authorList>
            <person name="Xiao L."/>
            <person name="Yang G."/>
            <person name="Zhang L."/>
            <person name="Yang X."/>
            <person name="Zhao S."/>
            <person name="Ji Z."/>
            <person name="Zhou Q."/>
            <person name="Hu M."/>
            <person name="Wang Y."/>
            <person name="Chen M."/>
            <person name="Xu Y."/>
            <person name="Jin H."/>
            <person name="Xiao X."/>
            <person name="Hu G."/>
            <person name="Bao F."/>
            <person name="Hu Y."/>
            <person name="Wan P."/>
            <person name="Li L."/>
            <person name="Deng X."/>
            <person name="Kuang T."/>
            <person name="Xiang C."/>
            <person name="Zhu J.K."/>
            <person name="Oliver M.J."/>
            <person name="He Y."/>
        </authorList>
    </citation>
    <scope>NUCLEOTIDE SEQUENCE [LARGE SCALE GENOMIC DNA]</scope>
    <source>
        <strain evidence="2">cv. XS01</strain>
    </source>
</reference>
<sequence>MHGFFVDVSDLHSYDHDHVLPHVHLTVFELSCMVSVDGLLEWFWLDVRWFMVVLGVACNGSKWGFKGRTVGYMKNTVQCLCPRRAMRLLLQVRASRFDYMSPELESERVSAGKICCTGAAGVQIWRIPHASELEALRGSVWFTV</sequence>